<dbReference type="EMBL" id="PZQS01000005">
    <property type="protein sequence ID" value="PVD31059.1"/>
    <property type="molecule type" value="Genomic_DNA"/>
</dbReference>
<dbReference type="GO" id="GO:0003735">
    <property type="term" value="F:structural constituent of ribosome"/>
    <property type="evidence" value="ECO:0007669"/>
    <property type="project" value="InterPro"/>
</dbReference>
<gene>
    <name evidence="3" type="ORF">C0Q70_10336</name>
</gene>
<organism evidence="3 4">
    <name type="scientific">Pomacea canaliculata</name>
    <name type="common">Golden apple snail</name>
    <dbReference type="NCBI Taxonomy" id="400727"/>
    <lineage>
        <taxon>Eukaryota</taxon>
        <taxon>Metazoa</taxon>
        <taxon>Spiralia</taxon>
        <taxon>Lophotrochozoa</taxon>
        <taxon>Mollusca</taxon>
        <taxon>Gastropoda</taxon>
        <taxon>Caenogastropoda</taxon>
        <taxon>Architaenioglossa</taxon>
        <taxon>Ampullarioidea</taxon>
        <taxon>Ampullariidae</taxon>
        <taxon>Pomacea</taxon>
    </lineage>
</organism>
<dbReference type="GO" id="GO:1990904">
    <property type="term" value="C:ribonucleoprotein complex"/>
    <property type="evidence" value="ECO:0007669"/>
    <property type="project" value="UniProtKB-KW"/>
</dbReference>
<evidence type="ECO:0000256" key="2">
    <source>
        <dbReference type="ARBA" id="ARBA00023274"/>
    </source>
</evidence>
<dbReference type="GO" id="GO:0006412">
    <property type="term" value="P:translation"/>
    <property type="evidence" value="ECO:0007669"/>
    <property type="project" value="InterPro"/>
</dbReference>
<dbReference type="AlphaFoldDB" id="A0A2T7PCB9"/>
<keyword evidence="2" id="KW-0687">Ribonucleoprotein</keyword>
<dbReference type="InterPro" id="IPR036870">
    <property type="entry name" value="Ribosomal_bS18_sf"/>
</dbReference>
<dbReference type="Gene3D" id="4.10.640.10">
    <property type="entry name" value="Ribosomal protein S18"/>
    <property type="match status" value="1"/>
</dbReference>
<keyword evidence="1" id="KW-0689">Ribosomal protein</keyword>
<accession>A0A2T7PCB9</accession>
<dbReference type="STRING" id="400727.A0A2T7PCB9"/>
<name>A0A2T7PCB9_POMCA</name>
<evidence type="ECO:0000313" key="3">
    <source>
        <dbReference type="EMBL" id="PVD31059.1"/>
    </source>
</evidence>
<dbReference type="Pfam" id="PF01084">
    <property type="entry name" value="Ribosomal_S18"/>
    <property type="match status" value="1"/>
</dbReference>
<dbReference type="Proteomes" id="UP000245119">
    <property type="component" value="Linkage Group LG5"/>
</dbReference>
<protein>
    <submittedName>
        <fullName evidence="3">Uncharacterized protein</fullName>
    </submittedName>
</protein>
<evidence type="ECO:0000256" key="1">
    <source>
        <dbReference type="ARBA" id="ARBA00022980"/>
    </source>
</evidence>
<evidence type="ECO:0000313" key="4">
    <source>
        <dbReference type="Proteomes" id="UP000245119"/>
    </source>
</evidence>
<sequence>MFTTHAICKQNSRGLICNVTLKASIYSRRLVHSDKANRDDGVENTVTTPAQAEKMPVFIDNDLVANMLDNMKDDMPVSSMPDPFKPEQKRCILCKHNIDVDYKNVRLLSQFVSHIQVEFMVEQ</sequence>
<dbReference type="GO" id="GO:0005840">
    <property type="term" value="C:ribosome"/>
    <property type="evidence" value="ECO:0007669"/>
    <property type="project" value="UniProtKB-KW"/>
</dbReference>
<reference evidence="3 4" key="1">
    <citation type="submission" date="2018-04" db="EMBL/GenBank/DDBJ databases">
        <title>The genome of golden apple snail Pomacea canaliculata provides insight into stress tolerance and invasive adaptation.</title>
        <authorList>
            <person name="Liu C."/>
            <person name="Liu B."/>
            <person name="Ren Y."/>
            <person name="Zhang Y."/>
            <person name="Wang H."/>
            <person name="Li S."/>
            <person name="Jiang F."/>
            <person name="Yin L."/>
            <person name="Zhang G."/>
            <person name="Qian W."/>
            <person name="Fan W."/>
        </authorList>
    </citation>
    <scope>NUCLEOTIDE SEQUENCE [LARGE SCALE GENOMIC DNA]</scope>
    <source>
        <strain evidence="3">SZHN2017</strain>
        <tissue evidence="3">Muscle</tissue>
    </source>
</reference>
<dbReference type="OrthoDB" id="10066799at2759"/>
<dbReference type="SUPFAM" id="SSF46911">
    <property type="entry name" value="Ribosomal protein S18"/>
    <property type="match status" value="1"/>
</dbReference>
<dbReference type="InterPro" id="IPR001648">
    <property type="entry name" value="Ribosomal_bS18"/>
</dbReference>
<proteinExistence type="predicted"/>
<keyword evidence="4" id="KW-1185">Reference proteome</keyword>
<comment type="caution">
    <text evidence="3">The sequence shown here is derived from an EMBL/GenBank/DDBJ whole genome shotgun (WGS) entry which is preliminary data.</text>
</comment>